<keyword evidence="3" id="KW-1185">Reference proteome</keyword>
<keyword evidence="1" id="KW-0732">Signal</keyword>
<dbReference type="Pfam" id="PF11019">
    <property type="entry name" value="DUF2608"/>
    <property type="match status" value="1"/>
</dbReference>
<evidence type="ECO:0000313" key="2">
    <source>
        <dbReference type="EMBL" id="KJV61904.1"/>
    </source>
</evidence>
<dbReference type="RefSeq" id="WP_231571793.1">
    <property type="nucleotide sequence ID" value="NZ_LANR01000001.1"/>
</dbReference>
<comment type="caution">
    <text evidence="2">The sequence shown here is derived from an EMBL/GenBank/DDBJ whole genome shotgun (WGS) entry which is preliminary data.</text>
</comment>
<proteinExistence type="predicted"/>
<accession>A0A0F3N4R1</accession>
<name>A0A0F3N4R1_RICAM</name>
<protein>
    <submittedName>
        <fullName evidence="2">Uncharacterized protein</fullName>
    </submittedName>
</protein>
<evidence type="ECO:0000256" key="1">
    <source>
        <dbReference type="ARBA" id="ARBA00022729"/>
    </source>
</evidence>
<gene>
    <name evidence="2" type="ORF">APHACPA_0920</name>
</gene>
<dbReference type="InterPro" id="IPR022565">
    <property type="entry name" value="DUF2608"/>
</dbReference>
<dbReference type="EMBL" id="LANR01000001">
    <property type="protein sequence ID" value="KJV61904.1"/>
    <property type="molecule type" value="Genomic_DNA"/>
</dbReference>
<dbReference type="Proteomes" id="UP000033556">
    <property type="component" value="Unassembled WGS sequence"/>
</dbReference>
<sequence>MQDWLYKELKELGIEFSDNEKLAIYNSGQKDDAIFYKGIFITGNHSKSGTVSKFSEELNASFIVFVDDRAKHIEDVGDYCKKNKIGFLDILFDGLKNLTGEPDSTLAEF</sequence>
<organism evidence="2 3">
    <name type="scientific">Rickettsia amblyommatis str. Ac/Pa</name>
    <dbReference type="NCBI Taxonomy" id="1359164"/>
    <lineage>
        <taxon>Bacteria</taxon>
        <taxon>Pseudomonadati</taxon>
        <taxon>Pseudomonadota</taxon>
        <taxon>Alphaproteobacteria</taxon>
        <taxon>Rickettsiales</taxon>
        <taxon>Rickettsiaceae</taxon>
        <taxon>Rickettsieae</taxon>
        <taxon>Rickettsia</taxon>
        <taxon>spotted fever group</taxon>
    </lineage>
</organism>
<evidence type="ECO:0000313" key="3">
    <source>
        <dbReference type="Proteomes" id="UP000033556"/>
    </source>
</evidence>
<dbReference type="AlphaFoldDB" id="A0A0F3N4R1"/>
<reference evidence="2 3" key="1">
    <citation type="submission" date="2015-01" db="EMBL/GenBank/DDBJ databases">
        <title>Genome Sequencing of Rickettsiales.</title>
        <authorList>
            <person name="Daugherty S.C."/>
            <person name="Su Q."/>
            <person name="Abolude K."/>
            <person name="Beier-Sexton M."/>
            <person name="Carlyon J.A."/>
            <person name="Carter R."/>
            <person name="Day N.P."/>
            <person name="Dumler S.J."/>
            <person name="Dyachenko V."/>
            <person name="Godinez A."/>
            <person name="Kurtti T.J."/>
            <person name="Lichay M."/>
            <person name="Mullins K.E."/>
            <person name="Ott S."/>
            <person name="Pappas-Brown V."/>
            <person name="Paris D.H."/>
            <person name="Patel P."/>
            <person name="Richards A.L."/>
            <person name="Sadzewicz L."/>
            <person name="Sears K."/>
            <person name="Seidman D."/>
            <person name="Sengamalay N."/>
            <person name="Stenos J."/>
            <person name="Tallon L.J."/>
            <person name="Vincent G."/>
            <person name="Fraser C.M."/>
            <person name="Munderloh U."/>
            <person name="Dunning-Hotopp J.C."/>
        </authorList>
    </citation>
    <scope>NUCLEOTIDE SEQUENCE [LARGE SCALE GENOMIC DNA]</scope>
    <source>
        <strain evidence="2 3">Ac/Pa</strain>
    </source>
</reference>
<dbReference type="PATRIC" id="fig|1359164.3.peg.908"/>